<dbReference type="EMBL" id="JABEZX010350054">
    <property type="protein sequence ID" value="MBA0576527.1"/>
    <property type="molecule type" value="Genomic_DNA"/>
</dbReference>
<keyword evidence="2" id="KW-1185">Reference proteome</keyword>
<gene>
    <name evidence="1" type="ORF">Golob_024305</name>
</gene>
<comment type="caution">
    <text evidence="1">The sequence shown here is derived from an EMBL/GenBank/DDBJ whole genome shotgun (WGS) entry which is preliminary data.</text>
</comment>
<dbReference type="Proteomes" id="UP000593572">
    <property type="component" value="Unassembled WGS sequence"/>
</dbReference>
<sequence>MYLLREVSSFARRKIEEEGILI</sequence>
<feature type="non-terminal residue" evidence="1">
    <location>
        <position position="22"/>
    </location>
</feature>
<evidence type="ECO:0000313" key="1">
    <source>
        <dbReference type="EMBL" id="MBA0576527.1"/>
    </source>
</evidence>
<name>A0A7J8NHQ1_9ROSI</name>
<reference evidence="1 2" key="1">
    <citation type="journal article" date="2019" name="Genome Biol. Evol.">
        <title>Insights into the evolution of the New World diploid cottons (Gossypium, subgenus Houzingenia) based on genome sequencing.</title>
        <authorList>
            <person name="Grover C.E."/>
            <person name="Arick M.A. 2nd"/>
            <person name="Thrash A."/>
            <person name="Conover J.L."/>
            <person name="Sanders W.S."/>
            <person name="Peterson D.G."/>
            <person name="Frelichowski J.E."/>
            <person name="Scheffler J.A."/>
            <person name="Scheffler B.E."/>
            <person name="Wendel J.F."/>
        </authorList>
    </citation>
    <scope>NUCLEOTIDE SEQUENCE [LARGE SCALE GENOMIC DNA]</scope>
    <source>
        <strain evidence="1">157</strain>
        <tissue evidence="1">Leaf</tissue>
    </source>
</reference>
<organism evidence="1 2">
    <name type="scientific">Gossypium lobatum</name>
    <dbReference type="NCBI Taxonomy" id="34289"/>
    <lineage>
        <taxon>Eukaryota</taxon>
        <taxon>Viridiplantae</taxon>
        <taxon>Streptophyta</taxon>
        <taxon>Embryophyta</taxon>
        <taxon>Tracheophyta</taxon>
        <taxon>Spermatophyta</taxon>
        <taxon>Magnoliopsida</taxon>
        <taxon>eudicotyledons</taxon>
        <taxon>Gunneridae</taxon>
        <taxon>Pentapetalae</taxon>
        <taxon>rosids</taxon>
        <taxon>malvids</taxon>
        <taxon>Malvales</taxon>
        <taxon>Malvaceae</taxon>
        <taxon>Malvoideae</taxon>
        <taxon>Gossypium</taxon>
    </lineage>
</organism>
<evidence type="ECO:0000313" key="2">
    <source>
        <dbReference type="Proteomes" id="UP000593572"/>
    </source>
</evidence>
<protein>
    <submittedName>
        <fullName evidence="1">Uncharacterized protein</fullName>
    </submittedName>
</protein>
<proteinExistence type="predicted"/>
<dbReference type="AlphaFoldDB" id="A0A7J8NHQ1"/>
<accession>A0A7J8NHQ1</accession>